<dbReference type="RefSeq" id="WP_184384261.1">
    <property type="nucleotide sequence ID" value="NZ_JACIDJ010000003.1"/>
</dbReference>
<dbReference type="InterPro" id="IPR051538">
    <property type="entry name" value="Acyl-CoA_Synth/Transferase"/>
</dbReference>
<protein>
    <submittedName>
        <fullName evidence="8">Acetyltransferase</fullName>
    </submittedName>
</protein>
<dbReference type="Pfam" id="PF13607">
    <property type="entry name" value="Succ_CoA_lig"/>
    <property type="match status" value="1"/>
</dbReference>
<dbReference type="InterPro" id="IPR016102">
    <property type="entry name" value="Succinyl-CoA_synth-like"/>
</dbReference>
<dbReference type="GO" id="GO:0006099">
    <property type="term" value="P:tricarboxylic acid cycle"/>
    <property type="evidence" value="ECO:0007669"/>
    <property type="project" value="UniProtKB-KW"/>
</dbReference>
<dbReference type="Gene3D" id="3.40.50.261">
    <property type="entry name" value="Succinyl-CoA synthetase domains"/>
    <property type="match status" value="2"/>
</dbReference>
<dbReference type="GO" id="GO:0005524">
    <property type="term" value="F:ATP binding"/>
    <property type="evidence" value="ECO:0007669"/>
    <property type="project" value="UniProtKB-UniRule"/>
</dbReference>
<dbReference type="Pfam" id="PF00583">
    <property type="entry name" value="Acetyltransf_1"/>
    <property type="match status" value="1"/>
</dbReference>
<accession>A0A840AAB7</accession>
<dbReference type="InterPro" id="IPR013815">
    <property type="entry name" value="ATP_grasp_subdomain_1"/>
</dbReference>
<dbReference type="GO" id="GO:0016747">
    <property type="term" value="F:acyltransferase activity, transferring groups other than amino-acyl groups"/>
    <property type="evidence" value="ECO:0007669"/>
    <property type="project" value="InterPro"/>
</dbReference>
<keyword evidence="8" id="KW-0808">Transferase</keyword>
<dbReference type="SUPFAM" id="SSF56059">
    <property type="entry name" value="Glutathione synthetase ATP-binding domain-like"/>
    <property type="match status" value="1"/>
</dbReference>
<dbReference type="CDD" id="cd04301">
    <property type="entry name" value="NAT_SF"/>
    <property type="match status" value="1"/>
</dbReference>
<dbReference type="PANTHER" id="PTHR43334:SF1">
    <property type="entry name" value="3-HYDROXYPROPIONATE--COA LIGASE [ADP-FORMING]"/>
    <property type="match status" value="1"/>
</dbReference>
<evidence type="ECO:0000259" key="6">
    <source>
        <dbReference type="PROSITE" id="PS50975"/>
    </source>
</evidence>
<dbReference type="Proteomes" id="UP000553193">
    <property type="component" value="Unassembled WGS sequence"/>
</dbReference>
<dbReference type="Gene3D" id="3.40.630.30">
    <property type="match status" value="1"/>
</dbReference>
<keyword evidence="9" id="KW-1185">Reference proteome</keyword>
<dbReference type="Gene3D" id="3.30.1490.20">
    <property type="entry name" value="ATP-grasp fold, A domain"/>
    <property type="match status" value="1"/>
</dbReference>
<organism evidence="8 9">
    <name type="scientific">Roseococcus suduntuyensis</name>
    <dbReference type="NCBI Taxonomy" id="455361"/>
    <lineage>
        <taxon>Bacteria</taxon>
        <taxon>Pseudomonadati</taxon>
        <taxon>Pseudomonadota</taxon>
        <taxon>Alphaproteobacteria</taxon>
        <taxon>Acetobacterales</taxon>
        <taxon>Roseomonadaceae</taxon>
        <taxon>Roseococcus</taxon>
    </lineage>
</organism>
<feature type="domain" description="ATP-grasp" evidence="6">
    <location>
        <begin position="466"/>
        <end position="503"/>
    </location>
</feature>
<dbReference type="EMBL" id="JACIDJ010000003">
    <property type="protein sequence ID" value="MBB3898968.1"/>
    <property type="molecule type" value="Genomic_DNA"/>
</dbReference>
<evidence type="ECO:0000256" key="2">
    <source>
        <dbReference type="ARBA" id="ARBA00022598"/>
    </source>
</evidence>
<dbReference type="GO" id="GO:0046872">
    <property type="term" value="F:metal ion binding"/>
    <property type="evidence" value="ECO:0007669"/>
    <property type="project" value="InterPro"/>
</dbReference>
<sequence length="856" mass="89912">MSMILNARPGAGFRETALFRPTSVVLLADAALPESAILARNMASGGFQGRLMIEGMAHPGFAAHDAPAELAVLSLAPADQEKALLTLAATGCRAVVVPVASPGLARLAAAAGVRALGERSFGLAIPALGLNATLAQAPIPRGGLALMAQSSAVARAVLDWAVAEGLGFSHIIGVGANDDIGFAAGLDWLARDTGTACVLLELRRVKQRRLFVSAARAAARTRPVLALRPGARAADPSGVTEAVMEATLRRAGVLSARGLEDWLAAAATLARAKPRTGQGRGDAVAIVANGLGMARLAADAALREGLRLATPGAETDALLTPLLPAGWPLRHPLSLGGRAGGQLLEAARLLSTDPGVDVVVALRAPEEAPLAPLAVPRAGRGAPILFCMPGAARAPFVAAGLPSFATPEAALRGAAHLAEERRNRAAAAELPPAQVLEVHPEADKVRAIFDAARAAGRLVLYEDEALAVLAAYGVPVVEHRLAATPEEAAAHAASLGPPLVLKARTLLADKSEFGAVMLNLREPASVGEAATSMAGEMARLMPEAGFAGFLLQRQAPRGQLELRLRAGEEAMFGPWIGFGQGGTTAELARDEAFDLPPLNLPLAHALIARTRLSALLPGFRDRAPVDEAAIADTLVRFSQLLVDFPEIASLDVNPLRVDARGVVAVDGHVVLRPAGERAMLAIPPYPAHLGGLYTAPDGRVFEVRPIRPEDAEAQGAMFREMPPEDVRYRFFSVMKELPPPLLARLTQIDYGREMAFIAMHGKRNFGTARVIREPFGTAAEFAVGLVPAAKGTGLARHLMARVEDWARREGVTELVGHVLADNRPMLHFCEKLGYRLRRSPEDHDIMLAVKVLEPTG</sequence>
<evidence type="ECO:0000256" key="3">
    <source>
        <dbReference type="ARBA" id="ARBA00022741"/>
    </source>
</evidence>
<dbReference type="SUPFAM" id="SSF55729">
    <property type="entry name" value="Acyl-CoA N-acyltransferases (Nat)"/>
    <property type="match status" value="1"/>
</dbReference>
<name>A0A840AAB7_9PROT</name>
<feature type="domain" description="N-acetyltransferase" evidence="7">
    <location>
        <begin position="701"/>
        <end position="852"/>
    </location>
</feature>
<gene>
    <name evidence="8" type="ORF">GGQ83_002411</name>
</gene>
<dbReference type="Gene3D" id="3.30.470.20">
    <property type="entry name" value="ATP-grasp fold, B domain"/>
    <property type="match status" value="1"/>
</dbReference>
<keyword evidence="4 5" id="KW-0067">ATP-binding</keyword>
<dbReference type="PROSITE" id="PS51186">
    <property type="entry name" value="GNAT"/>
    <property type="match status" value="1"/>
</dbReference>
<evidence type="ECO:0000313" key="9">
    <source>
        <dbReference type="Proteomes" id="UP000553193"/>
    </source>
</evidence>
<dbReference type="InterPro" id="IPR000182">
    <property type="entry name" value="GNAT_dom"/>
</dbReference>
<dbReference type="InterPro" id="IPR011761">
    <property type="entry name" value="ATP-grasp"/>
</dbReference>
<evidence type="ECO:0000313" key="8">
    <source>
        <dbReference type="EMBL" id="MBB3898968.1"/>
    </source>
</evidence>
<evidence type="ECO:0000256" key="5">
    <source>
        <dbReference type="PROSITE-ProRule" id="PRU00409"/>
    </source>
</evidence>
<dbReference type="Pfam" id="PF13549">
    <property type="entry name" value="ATP-grasp_5"/>
    <property type="match status" value="1"/>
</dbReference>
<keyword evidence="1" id="KW-0816">Tricarboxylic acid cycle</keyword>
<comment type="caution">
    <text evidence="8">The sequence shown here is derived from an EMBL/GenBank/DDBJ whole genome shotgun (WGS) entry which is preliminary data.</text>
</comment>
<keyword evidence="2" id="KW-0436">Ligase</keyword>
<dbReference type="SUPFAM" id="SSF52210">
    <property type="entry name" value="Succinyl-CoA synthetase domains"/>
    <property type="match status" value="2"/>
</dbReference>
<keyword evidence="3 5" id="KW-0547">Nucleotide-binding</keyword>
<evidence type="ECO:0000256" key="4">
    <source>
        <dbReference type="ARBA" id="ARBA00022840"/>
    </source>
</evidence>
<evidence type="ECO:0000256" key="1">
    <source>
        <dbReference type="ARBA" id="ARBA00022532"/>
    </source>
</evidence>
<evidence type="ECO:0000259" key="7">
    <source>
        <dbReference type="PROSITE" id="PS51186"/>
    </source>
</evidence>
<dbReference type="PANTHER" id="PTHR43334">
    <property type="entry name" value="ACETATE--COA LIGASE [ADP-FORMING]"/>
    <property type="match status" value="1"/>
</dbReference>
<dbReference type="AlphaFoldDB" id="A0A840AAB7"/>
<dbReference type="InterPro" id="IPR016181">
    <property type="entry name" value="Acyl_CoA_acyltransferase"/>
</dbReference>
<reference evidence="8 9" key="1">
    <citation type="submission" date="2020-08" db="EMBL/GenBank/DDBJ databases">
        <title>Genomic Encyclopedia of Type Strains, Phase IV (KMG-IV): sequencing the most valuable type-strain genomes for metagenomic binning, comparative biology and taxonomic classification.</title>
        <authorList>
            <person name="Goeker M."/>
        </authorList>
    </citation>
    <scope>NUCLEOTIDE SEQUENCE [LARGE SCALE GENOMIC DNA]</scope>
    <source>
        <strain evidence="8 9">DSM 19979</strain>
    </source>
</reference>
<dbReference type="PROSITE" id="PS50975">
    <property type="entry name" value="ATP_GRASP"/>
    <property type="match status" value="1"/>
</dbReference>
<dbReference type="InterPro" id="IPR032875">
    <property type="entry name" value="Succ_CoA_lig_flav_dom"/>
</dbReference>
<dbReference type="GO" id="GO:0016874">
    <property type="term" value="F:ligase activity"/>
    <property type="evidence" value="ECO:0007669"/>
    <property type="project" value="UniProtKB-KW"/>
</dbReference>
<proteinExistence type="predicted"/>